<name>A0A0G1U6D9_9BACT</name>
<organism evidence="2 3">
    <name type="scientific">Candidatus Wolfebacteria bacterium GW2011_GWA2_47_9b</name>
    <dbReference type="NCBI Taxonomy" id="1619005"/>
    <lineage>
        <taxon>Bacteria</taxon>
        <taxon>Candidatus Wolfeibacteriota</taxon>
    </lineage>
</organism>
<dbReference type="AlphaFoldDB" id="A0A0G1U6D9"/>
<feature type="chain" id="PRO_5002540017" description="Right handed beta helix domain-containing protein" evidence="1">
    <location>
        <begin position="25"/>
        <end position="517"/>
    </location>
</feature>
<proteinExistence type="predicted"/>
<evidence type="ECO:0000256" key="1">
    <source>
        <dbReference type="SAM" id="SignalP"/>
    </source>
</evidence>
<feature type="signal peptide" evidence="1">
    <location>
        <begin position="1"/>
        <end position="24"/>
    </location>
</feature>
<dbReference type="EMBL" id="LCPB01000010">
    <property type="protein sequence ID" value="KKU89706.1"/>
    <property type="molecule type" value="Genomic_DNA"/>
</dbReference>
<keyword evidence="1" id="KW-0732">Signal</keyword>
<sequence length="517" mass="56548">MQKQILKFFFLLAIFFLLPNFASAADFHIGTGQPYATIGSFAWSSLVAGDTVYIHARDNQEPYYEHLYVSAALQGTEQNPINIIGVNDGSGNQPILDGRNSTTGPNFDAYGDSQYHSRLGIVFFGPSETAGYGSAPQWITLSNIKIQNYRNVSTTDEIGVTTNDVSGSCVYLQGGQQITLDKLTITGCADGIFGKDNDFPVRYITLQNSSIYDNGVVDDYLYHNIYTEVKYLTMQYNHFGPTVNGSPGNNIKDRSVGFVFRYNWVDGGAHLLDIVECQDNCANHTSDPAWDDVFVYGNIFYAGPGSASQLFHLGTGDTGALASSWRKNLYFYNNTIDYERNQSDVYYMNIFQLSGDQQTVYFDNNIFFAQPETVGQAHSDVYLQYDGSAAPSAYGNMIIGKNWISPDWSVTKPGVTPTGIISGALNIISPAGNDPYFIDSATGDYHLMSSSGAIGVASSLPALISSGNALGYDFTPVKQYINHQLFENRLNISDLGAYQYAIDDIVAPAAPMGLGVI</sequence>
<dbReference type="Proteomes" id="UP000033882">
    <property type="component" value="Unassembled WGS sequence"/>
</dbReference>
<dbReference type="InterPro" id="IPR011050">
    <property type="entry name" value="Pectin_lyase_fold/virulence"/>
</dbReference>
<reference evidence="2 3" key="1">
    <citation type="journal article" date="2015" name="Nature">
        <title>rRNA introns, odd ribosomes, and small enigmatic genomes across a large radiation of phyla.</title>
        <authorList>
            <person name="Brown C.T."/>
            <person name="Hug L.A."/>
            <person name="Thomas B.C."/>
            <person name="Sharon I."/>
            <person name="Castelle C.J."/>
            <person name="Singh A."/>
            <person name="Wilkins M.J."/>
            <person name="Williams K.H."/>
            <person name="Banfield J.F."/>
        </authorList>
    </citation>
    <scope>NUCLEOTIDE SEQUENCE [LARGE SCALE GENOMIC DNA]</scope>
</reference>
<comment type="caution">
    <text evidence="2">The sequence shown here is derived from an EMBL/GenBank/DDBJ whole genome shotgun (WGS) entry which is preliminary data.</text>
</comment>
<dbReference type="SUPFAM" id="SSF51126">
    <property type="entry name" value="Pectin lyase-like"/>
    <property type="match status" value="1"/>
</dbReference>
<evidence type="ECO:0000313" key="3">
    <source>
        <dbReference type="Proteomes" id="UP000033882"/>
    </source>
</evidence>
<evidence type="ECO:0000313" key="2">
    <source>
        <dbReference type="EMBL" id="KKU89706.1"/>
    </source>
</evidence>
<gene>
    <name evidence="2" type="ORF">UY19_C0010G0039</name>
</gene>
<protein>
    <recommendedName>
        <fullName evidence="4">Right handed beta helix domain-containing protein</fullName>
    </recommendedName>
</protein>
<evidence type="ECO:0008006" key="4">
    <source>
        <dbReference type="Google" id="ProtNLM"/>
    </source>
</evidence>
<accession>A0A0G1U6D9</accession>